<comment type="caution">
    <text evidence="1">The sequence shown here is derived from an EMBL/GenBank/DDBJ whole genome shotgun (WGS) entry which is preliminary data.</text>
</comment>
<dbReference type="EMBL" id="QUTF01011137">
    <property type="protein sequence ID" value="RHZ29710.1"/>
    <property type="molecule type" value="Genomic_DNA"/>
</dbReference>
<accession>A0A397EGH3</accession>
<organism evidence="1 3">
    <name type="scientific">Aphanomyces astaci</name>
    <name type="common">Crayfish plague agent</name>
    <dbReference type="NCBI Taxonomy" id="112090"/>
    <lineage>
        <taxon>Eukaryota</taxon>
        <taxon>Sar</taxon>
        <taxon>Stramenopiles</taxon>
        <taxon>Oomycota</taxon>
        <taxon>Saprolegniomycetes</taxon>
        <taxon>Saprolegniales</taxon>
        <taxon>Verrucalvaceae</taxon>
        <taxon>Aphanomyces</taxon>
    </lineage>
</organism>
<evidence type="ECO:0000313" key="3">
    <source>
        <dbReference type="Proteomes" id="UP000266196"/>
    </source>
</evidence>
<dbReference type="AlphaFoldDB" id="A0A397EGH3"/>
<dbReference type="EMBL" id="QUTE01019791">
    <property type="protein sequence ID" value="RHY86297.1"/>
    <property type="molecule type" value="Genomic_DNA"/>
</dbReference>
<protein>
    <submittedName>
        <fullName evidence="1">Uncharacterized protein</fullName>
    </submittedName>
</protein>
<name>A0A397EGH3_APHAT</name>
<dbReference type="VEuPathDB" id="FungiDB:H257_12102"/>
<proteinExistence type="predicted"/>
<evidence type="ECO:0000313" key="4">
    <source>
        <dbReference type="Proteomes" id="UP000286510"/>
    </source>
</evidence>
<reference evidence="3 4" key="1">
    <citation type="submission" date="2018-08" db="EMBL/GenBank/DDBJ databases">
        <title>Aphanomyces genome sequencing and annotation.</title>
        <authorList>
            <person name="Minardi D."/>
            <person name="Oidtmann B."/>
            <person name="Van Der Giezen M."/>
            <person name="Studholme D.J."/>
        </authorList>
    </citation>
    <scope>NUCLEOTIDE SEQUENCE [LARGE SCALE GENOMIC DNA]</scope>
    <source>
        <strain evidence="1 3">197901</strain>
        <strain evidence="2 4">FDL457</strain>
    </source>
</reference>
<sequence>MNNFITWRKLESNELFRTFDYQTKQFATLNKLEYNINQFEMFKNYEPTDESLARFADDMVLWHNEILNAHILKRLFDYFSNYKYRNSNTKYANHANQVHLFMKYHLADVTQYDTITLHDHYTHTSLNFAMNVYNKHHGGNIQLTLIGNTCLRYDKKDLVESSSVFRNWYSILQKFKLKFPKNKLIKHLASSAWDHLVSTNTIIKSEQQIEDEGIEFSPNLDDDDARYYLREIVTQSNGFTFYKLVDKNKPYFKHQFRIKPFLLSHCRRTMANLVLNNADKVIRIITDSITYEGR</sequence>
<gene>
    <name evidence="2" type="ORF">DYB26_009027</name>
    <name evidence="1" type="ORF">DYB31_005181</name>
</gene>
<dbReference type="Proteomes" id="UP000286510">
    <property type="component" value="Unassembled WGS sequence"/>
</dbReference>
<dbReference type="Proteomes" id="UP000266196">
    <property type="component" value="Unassembled WGS sequence"/>
</dbReference>
<evidence type="ECO:0000313" key="1">
    <source>
        <dbReference type="EMBL" id="RHY86297.1"/>
    </source>
</evidence>
<evidence type="ECO:0000313" key="2">
    <source>
        <dbReference type="EMBL" id="RHZ29710.1"/>
    </source>
</evidence>